<proteinExistence type="predicted"/>
<evidence type="ECO:0000256" key="2">
    <source>
        <dbReference type="SAM" id="SignalP"/>
    </source>
</evidence>
<gene>
    <name evidence="3" type="ORF">D3273_03375</name>
</gene>
<feature type="compositionally biased region" description="Low complexity" evidence="1">
    <location>
        <begin position="81"/>
        <end position="94"/>
    </location>
</feature>
<evidence type="ECO:0000313" key="4">
    <source>
        <dbReference type="Proteomes" id="UP000290759"/>
    </source>
</evidence>
<reference evidence="3 4" key="1">
    <citation type="submission" date="2018-12" db="EMBL/GenBank/DDBJ databases">
        <authorList>
            <person name="Grouzdev D.S."/>
            <person name="Krutkina M.S."/>
        </authorList>
    </citation>
    <scope>NUCLEOTIDE SEQUENCE [LARGE SCALE GENOMIC DNA]</scope>
    <source>
        <strain evidence="3 4">RmlP026</strain>
    </source>
</reference>
<dbReference type="EMBL" id="QYBB01000002">
    <property type="protein sequence ID" value="RYC33521.1"/>
    <property type="molecule type" value="Genomic_DNA"/>
</dbReference>
<evidence type="ECO:0008006" key="5">
    <source>
        <dbReference type="Google" id="ProtNLM"/>
    </source>
</evidence>
<evidence type="ECO:0000256" key="1">
    <source>
        <dbReference type="SAM" id="MobiDB-lite"/>
    </source>
</evidence>
<name>A0A4Q2UDX7_9HYPH</name>
<reference evidence="3 4" key="2">
    <citation type="submission" date="2019-02" db="EMBL/GenBank/DDBJ databases">
        <title>'Lichenibacterium ramalinii' gen. nov. sp. nov., 'Lichenibacterium minor' gen. nov. sp. nov.</title>
        <authorList>
            <person name="Pankratov T."/>
        </authorList>
    </citation>
    <scope>NUCLEOTIDE SEQUENCE [LARGE SCALE GENOMIC DNA]</scope>
    <source>
        <strain evidence="3 4">RmlP026</strain>
    </source>
</reference>
<comment type="caution">
    <text evidence="3">The sequence shown here is derived from an EMBL/GenBank/DDBJ whole genome shotgun (WGS) entry which is preliminary data.</text>
</comment>
<dbReference type="Proteomes" id="UP000290759">
    <property type="component" value="Unassembled WGS sequence"/>
</dbReference>
<sequence length="123" mass="11902">MPKLATLAALPLILAGAALACPLHAATLRGPVVMADNAATSTPTPPAGDPTKKTDSVAFPNSPNGSPAASDKGAPVVTDRAACTGGTGATATCADSPRPSGKADTSDVRIATPTTVDGTAPKN</sequence>
<feature type="compositionally biased region" description="Polar residues" evidence="1">
    <location>
        <begin position="112"/>
        <end position="123"/>
    </location>
</feature>
<evidence type="ECO:0000313" key="3">
    <source>
        <dbReference type="EMBL" id="RYC33521.1"/>
    </source>
</evidence>
<keyword evidence="2" id="KW-0732">Signal</keyword>
<dbReference type="RefSeq" id="WP_129223489.1">
    <property type="nucleotide sequence ID" value="NZ_QYBB01000002.1"/>
</dbReference>
<organism evidence="3 4">
    <name type="scientific">Lichenibacterium minor</name>
    <dbReference type="NCBI Taxonomy" id="2316528"/>
    <lineage>
        <taxon>Bacteria</taxon>
        <taxon>Pseudomonadati</taxon>
        <taxon>Pseudomonadota</taxon>
        <taxon>Alphaproteobacteria</taxon>
        <taxon>Hyphomicrobiales</taxon>
        <taxon>Lichenihabitantaceae</taxon>
        <taxon>Lichenibacterium</taxon>
    </lineage>
</organism>
<keyword evidence="4" id="KW-1185">Reference proteome</keyword>
<feature type="region of interest" description="Disordered" evidence="1">
    <location>
        <begin position="36"/>
        <end position="123"/>
    </location>
</feature>
<dbReference type="PROSITE" id="PS51257">
    <property type="entry name" value="PROKAR_LIPOPROTEIN"/>
    <property type="match status" value="1"/>
</dbReference>
<dbReference type="AlphaFoldDB" id="A0A4Q2UDX7"/>
<feature type="chain" id="PRO_5020472683" description="Secreted protein" evidence="2">
    <location>
        <begin position="21"/>
        <end position="123"/>
    </location>
</feature>
<feature type="signal peptide" evidence="2">
    <location>
        <begin position="1"/>
        <end position="20"/>
    </location>
</feature>
<protein>
    <recommendedName>
        <fullName evidence="5">Secreted protein</fullName>
    </recommendedName>
</protein>
<accession>A0A4Q2UDX7</accession>